<dbReference type="AlphaFoldDB" id="A0A3G1B285"/>
<dbReference type="PROSITE" id="PS51770">
    <property type="entry name" value="HOTDOG_ACOT"/>
    <property type="match status" value="1"/>
</dbReference>
<dbReference type="PANTHER" id="PTHR11049:SF24">
    <property type="entry name" value="CYTOSOLIC ACYL COENZYME A THIOESTER HYDROLASE"/>
    <property type="match status" value="1"/>
</dbReference>
<organism evidence="3 4">
    <name type="scientific">Candidatus Nitrosotenuis cloacae</name>
    <dbReference type="NCBI Taxonomy" id="1603555"/>
    <lineage>
        <taxon>Archaea</taxon>
        <taxon>Nitrososphaerota</taxon>
        <taxon>Candidatus Nitrosotenuis</taxon>
    </lineage>
</organism>
<dbReference type="InterPro" id="IPR033120">
    <property type="entry name" value="HOTDOG_ACOT"/>
</dbReference>
<sequence>MSAKSANESKVEVIARMFPHDANPAGNVFGGEILKQIDVVAGIVAHRHSRKNAVTASIDRVDFLKPVYVGNALILNARLNAVKNSSMEIEVRVEAEDLIKGTKTLTGTALVTSVALDENGRPTHVPKLALKTKEEKQRFAQGIKRMNQRIKEKKRNKAKA</sequence>
<evidence type="ECO:0000313" key="4">
    <source>
        <dbReference type="Proteomes" id="UP000266745"/>
    </source>
</evidence>
<reference evidence="3 4" key="1">
    <citation type="journal article" date="2016" name="Sci. Rep.">
        <title>A novel ammonia-oxidizing archaeon from wastewater treatment plant: Its enrichment, physiological and genomic characteristics.</title>
        <authorList>
            <person name="Li Y."/>
            <person name="Ding K."/>
            <person name="Wen X."/>
            <person name="Zhang B."/>
            <person name="Shen B."/>
            <person name="Yang Y."/>
        </authorList>
    </citation>
    <scope>NUCLEOTIDE SEQUENCE [LARGE SCALE GENOMIC DNA]</scope>
    <source>
        <strain evidence="3 4">SAT1</strain>
    </source>
</reference>
<gene>
    <name evidence="3" type="ORF">SU86_007535</name>
</gene>
<dbReference type="InterPro" id="IPR040170">
    <property type="entry name" value="Cytosol_ACT"/>
</dbReference>
<dbReference type="Pfam" id="PF03061">
    <property type="entry name" value="4HBT"/>
    <property type="match status" value="1"/>
</dbReference>
<dbReference type="GO" id="GO:0052816">
    <property type="term" value="F:long-chain fatty acyl-CoA hydrolase activity"/>
    <property type="evidence" value="ECO:0007669"/>
    <property type="project" value="TreeGrafter"/>
</dbReference>
<evidence type="ECO:0000313" key="3">
    <source>
        <dbReference type="EMBL" id="AJZ76239.1"/>
    </source>
</evidence>
<dbReference type="KEGG" id="tah:SU86_007535"/>
<dbReference type="Proteomes" id="UP000266745">
    <property type="component" value="Chromosome"/>
</dbReference>
<dbReference type="EMBL" id="CP011097">
    <property type="protein sequence ID" value="AJZ76239.1"/>
    <property type="molecule type" value="Genomic_DNA"/>
</dbReference>
<protein>
    <submittedName>
        <fullName evidence="3">Thioesterase</fullName>
    </submittedName>
</protein>
<dbReference type="InterPro" id="IPR006683">
    <property type="entry name" value="Thioestr_dom"/>
</dbReference>
<dbReference type="GO" id="GO:0006637">
    <property type="term" value="P:acyl-CoA metabolic process"/>
    <property type="evidence" value="ECO:0007669"/>
    <property type="project" value="TreeGrafter"/>
</dbReference>
<name>A0A3G1B285_9ARCH</name>
<dbReference type="InterPro" id="IPR029069">
    <property type="entry name" value="HotDog_dom_sf"/>
</dbReference>
<dbReference type="Gene3D" id="3.10.129.10">
    <property type="entry name" value="Hotdog Thioesterase"/>
    <property type="match status" value="1"/>
</dbReference>
<evidence type="ECO:0000259" key="2">
    <source>
        <dbReference type="PROSITE" id="PS51770"/>
    </source>
</evidence>
<feature type="domain" description="HotDog ACOT-type" evidence="2">
    <location>
        <begin position="7"/>
        <end position="119"/>
    </location>
</feature>
<dbReference type="PANTHER" id="PTHR11049">
    <property type="entry name" value="ACYL COENZYME A THIOESTER HYDROLASE"/>
    <property type="match status" value="1"/>
</dbReference>
<accession>A0A3G1B285</accession>
<dbReference type="STRING" id="1603555.SU86_007535"/>
<dbReference type="SUPFAM" id="SSF54637">
    <property type="entry name" value="Thioesterase/thiol ester dehydrase-isomerase"/>
    <property type="match status" value="1"/>
</dbReference>
<evidence type="ECO:0000256" key="1">
    <source>
        <dbReference type="ARBA" id="ARBA00022801"/>
    </source>
</evidence>
<keyword evidence="4" id="KW-1185">Reference proteome</keyword>
<dbReference type="CDD" id="cd03442">
    <property type="entry name" value="BFIT_BACH"/>
    <property type="match status" value="1"/>
</dbReference>
<proteinExistence type="predicted"/>
<keyword evidence="1" id="KW-0378">Hydrolase</keyword>
<dbReference type="GO" id="GO:0009062">
    <property type="term" value="P:fatty acid catabolic process"/>
    <property type="evidence" value="ECO:0007669"/>
    <property type="project" value="TreeGrafter"/>
</dbReference>
<dbReference type="GO" id="GO:0005829">
    <property type="term" value="C:cytosol"/>
    <property type="evidence" value="ECO:0007669"/>
    <property type="project" value="TreeGrafter"/>
</dbReference>